<dbReference type="Gene3D" id="3.40.50.300">
    <property type="entry name" value="P-loop containing nucleotide triphosphate hydrolases"/>
    <property type="match status" value="1"/>
</dbReference>
<dbReference type="OrthoDB" id="9996895at2759"/>
<feature type="compositionally biased region" description="Polar residues" evidence="1">
    <location>
        <begin position="156"/>
        <end position="168"/>
    </location>
</feature>
<dbReference type="SUPFAM" id="SSF52540">
    <property type="entry name" value="P-loop containing nucleoside triphosphate hydrolases"/>
    <property type="match status" value="1"/>
</dbReference>
<dbReference type="AlphaFoldDB" id="A0A1Y2BH71"/>
<evidence type="ECO:0000256" key="1">
    <source>
        <dbReference type="SAM" id="MobiDB-lite"/>
    </source>
</evidence>
<evidence type="ECO:0000313" key="2">
    <source>
        <dbReference type="EMBL" id="ORY34106.1"/>
    </source>
</evidence>
<feature type="compositionally biased region" description="Polar residues" evidence="1">
    <location>
        <begin position="178"/>
        <end position="187"/>
    </location>
</feature>
<dbReference type="EMBL" id="MCFC01000004">
    <property type="protein sequence ID" value="ORY34106.1"/>
    <property type="molecule type" value="Genomic_DNA"/>
</dbReference>
<feature type="compositionally biased region" description="Basic and acidic residues" evidence="1">
    <location>
        <begin position="228"/>
        <end position="239"/>
    </location>
</feature>
<feature type="compositionally biased region" description="Basic and acidic residues" evidence="1">
    <location>
        <begin position="103"/>
        <end position="129"/>
    </location>
</feature>
<name>A0A1Y2BH71_9TREE</name>
<dbReference type="GO" id="GO:0003677">
    <property type="term" value="F:DNA binding"/>
    <property type="evidence" value="ECO:0007669"/>
    <property type="project" value="TreeGrafter"/>
</dbReference>
<feature type="compositionally biased region" description="Pro residues" evidence="1">
    <location>
        <begin position="1"/>
        <end position="13"/>
    </location>
</feature>
<feature type="region of interest" description="Disordered" evidence="1">
    <location>
        <begin position="1"/>
        <end position="61"/>
    </location>
</feature>
<protein>
    <recommendedName>
        <fullName evidence="4">AAA+ ATPase domain-containing protein</fullName>
    </recommendedName>
</protein>
<dbReference type="InParanoid" id="A0A1Y2BH71"/>
<feature type="region of interest" description="Disordered" evidence="1">
    <location>
        <begin position="601"/>
        <end position="628"/>
    </location>
</feature>
<proteinExistence type="predicted"/>
<dbReference type="Proteomes" id="UP000193986">
    <property type="component" value="Unassembled WGS sequence"/>
</dbReference>
<evidence type="ECO:0008006" key="4">
    <source>
        <dbReference type="Google" id="ProtNLM"/>
    </source>
</evidence>
<dbReference type="PANTHER" id="PTHR23389:SF21">
    <property type="entry name" value="ATPASE FAMILY AAA DOMAIN-CONTAINING PROTEIN 5"/>
    <property type="match status" value="1"/>
</dbReference>
<dbReference type="PANTHER" id="PTHR23389">
    <property type="entry name" value="CHROMOSOME TRANSMISSION FIDELITY FACTOR 18"/>
    <property type="match status" value="1"/>
</dbReference>
<sequence>MASPPPLPDPDPSVGPVGARPIYSFWGSARPTVSQAGPSTVPKRKKRKAGEDHGQQKLFAGDINGLNRITAEDGVVVPGTANGEKKKVQVSKKRSSGGGGEEAELRDMTKKGRKGKEEQRSIDGQENRKLGSQPMEGDHDAHVEGALVLAEDKVSTEGTVSSITPSPSKRNRGRPRKSLNTPSNASEEVSIHVHPPESGSSPTEIIITGHISSRPLLSRTASTSSKGAPHDPIDVDSKSGPRKLVFAADKNGTHSFFSRPTSDAALPSVAPPTASEAMVLTGSQNKAAKVHSFFKSARPTGAPGQLKDGWGSTKGGEGSFAPYPRDDWAPAVEVSSLISDPPMNMKRRKLKALDSTVDDDFWLKQLQVCMNESNGHHQASSQTRVSFDIPEHISSHPALSLRPKPAGKSNRDTWADRYRPRAAPEVLGNEVEAVYLRDWLRELSVGNKHGTARKIQRKVKRVKPQFFDGWIVDDIGMFGDAADDSDDDNEIFEEYEEPQLSLGERPNIYPPLELRLTNAILLVGEHGIGKSAAVYAAATELGWDVFEVNPGMGKRTGGSLMSWVGDVGKNHTVINGGGGGSRKTDKKRDLGAFFAKSDEAAMPMPSASQGSQAEPIDLDDDDGKHNGDHEDTFRQSMILIEEADILFTEENTFWPAVISLIAESRRPVVLTCNDVQRIPVDQLPLQAILRFHPPPSYLAIPYLERIATRESITEPRYAADLYESCMIKSSTDRDQPVVPNGNEGLLHFDLRRALMQMQLDRQSSCGLPSTQTAVQETELGKLVRRLEIVSFADAFVAPRDWAKMDVTEIDRHESGADDELGVLALVKPELPDRICYLPAYDYSDEMASTLIDMSGGYLPPIGDLHTARVQYIRSLLPMLDPLIPLSAHLFPHPSLFLDHLPIIRTIVEADDAMQAAEDAEVANGGNRVNKKTGRAIRISAAGILGREKYERYFDIPIGELEEFRRTKLE</sequence>
<accession>A0A1Y2BH71</accession>
<evidence type="ECO:0000313" key="3">
    <source>
        <dbReference type="Proteomes" id="UP000193986"/>
    </source>
</evidence>
<reference evidence="2 3" key="1">
    <citation type="submission" date="2016-07" db="EMBL/GenBank/DDBJ databases">
        <title>Pervasive Adenine N6-methylation of Active Genes in Fungi.</title>
        <authorList>
            <consortium name="DOE Joint Genome Institute"/>
            <person name="Mondo S.J."/>
            <person name="Dannebaum R.O."/>
            <person name="Kuo R.C."/>
            <person name="Labutti K."/>
            <person name="Haridas S."/>
            <person name="Kuo A."/>
            <person name="Salamov A."/>
            <person name="Ahrendt S.R."/>
            <person name="Lipzen A."/>
            <person name="Sullivan W."/>
            <person name="Andreopoulos W.B."/>
            <person name="Clum A."/>
            <person name="Lindquist E."/>
            <person name="Daum C."/>
            <person name="Ramamoorthy G.K."/>
            <person name="Gryganskyi A."/>
            <person name="Culley D."/>
            <person name="Magnuson J.K."/>
            <person name="James T.Y."/>
            <person name="O'Malley M.A."/>
            <person name="Stajich J.E."/>
            <person name="Spatafora J.W."/>
            <person name="Visel A."/>
            <person name="Grigoriev I.V."/>
        </authorList>
    </citation>
    <scope>NUCLEOTIDE SEQUENCE [LARGE SCALE GENOMIC DNA]</scope>
    <source>
        <strain evidence="2 3">68-887.2</strain>
    </source>
</reference>
<dbReference type="GO" id="GO:0005634">
    <property type="term" value="C:nucleus"/>
    <property type="evidence" value="ECO:0007669"/>
    <property type="project" value="TreeGrafter"/>
</dbReference>
<keyword evidence="3" id="KW-1185">Reference proteome</keyword>
<comment type="caution">
    <text evidence="2">The sequence shown here is derived from an EMBL/GenBank/DDBJ whole genome shotgun (WGS) entry which is preliminary data.</text>
</comment>
<organism evidence="2 3">
    <name type="scientific">Naematelia encephala</name>
    <dbReference type="NCBI Taxonomy" id="71784"/>
    <lineage>
        <taxon>Eukaryota</taxon>
        <taxon>Fungi</taxon>
        <taxon>Dikarya</taxon>
        <taxon>Basidiomycota</taxon>
        <taxon>Agaricomycotina</taxon>
        <taxon>Tremellomycetes</taxon>
        <taxon>Tremellales</taxon>
        <taxon>Naemateliaceae</taxon>
        <taxon>Naematelia</taxon>
    </lineage>
</organism>
<dbReference type="InterPro" id="IPR027417">
    <property type="entry name" value="P-loop_NTPase"/>
</dbReference>
<dbReference type="STRING" id="71784.A0A1Y2BH71"/>
<gene>
    <name evidence="2" type="ORF">BCR39DRAFT_518512</name>
</gene>
<feature type="region of interest" description="Disordered" evidence="1">
    <location>
        <begin position="77"/>
        <end position="240"/>
    </location>
</feature>